<keyword evidence="3" id="KW-1185">Reference proteome</keyword>
<comment type="caution">
    <text evidence="2">The sequence shown here is derived from an EMBL/GenBank/DDBJ whole genome shotgun (WGS) entry which is preliminary data.</text>
</comment>
<accession>A0A9X8R345</accession>
<evidence type="ECO:0000256" key="1">
    <source>
        <dbReference type="SAM" id="Phobius"/>
    </source>
</evidence>
<dbReference type="AlphaFoldDB" id="A0A9X8R345"/>
<gene>
    <name evidence="2" type="ORF">SAMN05421802_10830</name>
</gene>
<keyword evidence="1" id="KW-0472">Membrane</keyword>
<keyword evidence="1" id="KW-1133">Transmembrane helix</keyword>
<dbReference type="InterPro" id="IPR019662">
    <property type="entry name" value="DUF2516"/>
</dbReference>
<feature type="transmembrane region" description="Helical" evidence="1">
    <location>
        <begin position="21"/>
        <end position="40"/>
    </location>
</feature>
<organism evidence="2 3">
    <name type="scientific">Corynebacterium afermentans</name>
    <dbReference type="NCBI Taxonomy" id="38286"/>
    <lineage>
        <taxon>Bacteria</taxon>
        <taxon>Bacillati</taxon>
        <taxon>Actinomycetota</taxon>
        <taxon>Actinomycetes</taxon>
        <taxon>Mycobacteriales</taxon>
        <taxon>Corynebacteriaceae</taxon>
        <taxon>Corynebacterium</taxon>
    </lineage>
</organism>
<proteinExistence type="predicted"/>
<dbReference type="EMBL" id="FTMH01000008">
    <property type="protein sequence ID" value="SIQ18824.1"/>
    <property type="molecule type" value="Genomic_DNA"/>
</dbReference>
<evidence type="ECO:0000313" key="2">
    <source>
        <dbReference type="EMBL" id="SIQ18824.1"/>
    </source>
</evidence>
<name>A0A9X8R345_9CORY</name>
<protein>
    <recommendedName>
        <fullName evidence="4">DUF2516 domain-containing protein</fullName>
    </recommendedName>
</protein>
<evidence type="ECO:0000313" key="3">
    <source>
        <dbReference type="Proteomes" id="UP000185547"/>
    </source>
</evidence>
<reference evidence="2 3" key="1">
    <citation type="submission" date="2017-01" db="EMBL/GenBank/DDBJ databases">
        <authorList>
            <person name="Varghese N."/>
            <person name="Submissions S."/>
        </authorList>
    </citation>
    <scope>NUCLEOTIDE SEQUENCE [LARGE SCALE GENOMIC DNA]</scope>
    <source>
        <strain evidence="2 3">DSM 44280</strain>
    </source>
</reference>
<sequence length="104" mass="11202">METAAVSQIHQIMLLPSRMGMVLMIVVGVAGIVGAVMAATTRADAFEAANRQSKGAWVGILALAALACLLRFPFIAWFGAVAIGIYFFDVRPHIHRIVNGDYGW</sequence>
<dbReference type="Pfam" id="PF10724">
    <property type="entry name" value="DUF2516"/>
    <property type="match status" value="1"/>
</dbReference>
<feature type="transmembrane region" description="Helical" evidence="1">
    <location>
        <begin position="60"/>
        <end position="88"/>
    </location>
</feature>
<keyword evidence="1" id="KW-0812">Transmembrane</keyword>
<evidence type="ECO:0008006" key="4">
    <source>
        <dbReference type="Google" id="ProtNLM"/>
    </source>
</evidence>
<dbReference type="Proteomes" id="UP000185547">
    <property type="component" value="Unassembled WGS sequence"/>
</dbReference>